<dbReference type="InterPro" id="IPR003593">
    <property type="entry name" value="AAA+_ATPase"/>
</dbReference>
<reference evidence="12" key="1">
    <citation type="submission" date="2025-08" db="UniProtKB">
        <authorList>
            <consortium name="RefSeq"/>
        </authorList>
    </citation>
    <scope>IDENTIFICATION</scope>
    <source>
        <tissue evidence="12">Gonads</tissue>
    </source>
</reference>
<feature type="transmembrane region" description="Helical" evidence="9">
    <location>
        <begin position="423"/>
        <end position="443"/>
    </location>
</feature>
<name>A0A6J2XDH1_SITOR</name>
<dbReference type="PANTHER" id="PTHR48041:SF32">
    <property type="entry name" value="PROTEIN WHITE-LIKE PROTEIN"/>
    <property type="match status" value="1"/>
</dbReference>
<feature type="transmembrane region" description="Helical" evidence="9">
    <location>
        <begin position="618"/>
        <end position="636"/>
    </location>
</feature>
<dbReference type="RefSeq" id="XP_030749378.1">
    <property type="nucleotide sequence ID" value="XM_030893518.1"/>
</dbReference>
<keyword evidence="4 9" id="KW-0812">Transmembrane</keyword>
<dbReference type="SMART" id="SM00382">
    <property type="entry name" value="AAA"/>
    <property type="match status" value="1"/>
</dbReference>
<evidence type="ECO:0000313" key="12">
    <source>
        <dbReference type="RefSeq" id="XP_030749378.1"/>
    </source>
</evidence>
<evidence type="ECO:0000256" key="1">
    <source>
        <dbReference type="ARBA" id="ARBA00004141"/>
    </source>
</evidence>
<dbReference type="PROSITE" id="PS50893">
    <property type="entry name" value="ABC_TRANSPORTER_2"/>
    <property type="match status" value="1"/>
</dbReference>
<dbReference type="GO" id="GO:0140359">
    <property type="term" value="F:ABC-type transporter activity"/>
    <property type="evidence" value="ECO:0007669"/>
    <property type="project" value="InterPro"/>
</dbReference>
<dbReference type="Gene3D" id="3.40.50.300">
    <property type="entry name" value="P-loop containing nucleotide triphosphate hydrolases"/>
    <property type="match status" value="1"/>
</dbReference>
<evidence type="ECO:0000256" key="4">
    <source>
        <dbReference type="ARBA" id="ARBA00022692"/>
    </source>
</evidence>
<evidence type="ECO:0000313" key="11">
    <source>
        <dbReference type="Proteomes" id="UP000504635"/>
    </source>
</evidence>
<dbReference type="InParanoid" id="A0A6J2XDH1"/>
<evidence type="ECO:0000256" key="6">
    <source>
        <dbReference type="ARBA" id="ARBA00022840"/>
    </source>
</evidence>
<keyword evidence="3" id="KW-0813">Transport</keyword>
<dbReference type="PROSITE" id="PS00211">
    <property type="entry name" value="ABC_TRANSPORTER_1"/>
    <property type="match status" value="1"/>
</dbReference>
<dbReference type="Pfam" id="PF01061">
    <property type="entry name" value="ABC2_membrane"/>
    <property type="match status" value="1"/>
</dbReference>
<keyword evidence="11" id="KW-1185">Reference proteome</keyword>
<dbReference type="Pfam" id="PF00005">
    <property type="entry name" value="ABC_tran"/>
    <property type="match status" value="1"/>
</dbReference>
<proteinExistence type="inferred from homology"/>
<protein>
    <submittedName>
        <fullName evidence="12">ATP-binding cassette sub-family G member 1-like isoform X1</fullName>
    </submittedName>
</protein>
<dbReference type="GO" id="GO:0005886">
    <property type="term" value="C:plasma membrane"/>
    <property type="evidence" value="ECO:0007669"/>
    <property type="project" value="TreeGrafter"/>
</dbReference>
<evidence type="ECO:0000256" key="3">
    <source>
        <dbReference type="ARBA" id="ARBA00022448"/>
    </source>
</evidence>
<dbReference type="InterPro" id="IPR050352">
    <property type="entry name" value="ABCG_transporters"/>
</dbReference>
<dbReference type="InterPro" id="IPR027417">
    <property type="entry name" value="P-loop_NTPase"/>
</dbReference>
<keyword evidence="6" id="KW-0067">ATP-binding</keyword>
<keyword evidence="8 9" id="KW-0472">Membrane</keyword>
<dbReference type="CDD" id="cd03213">
    <property type="entry name" value="ABCG_EPDR"/>
    <property type="match status" value="1"/>
</dbReference>
<feature type="transmembrane region" description="Helical" evidence="9">
    <location>
        <begin position="393"/>
        <end position="411"/>
    </location>
</feature>
<feature type="transmembrane region" description="Helical" evidence="9">
    <location>
        <begin position="532"/>
        <end position="554"/>
    </location>
</feature>
<organism evidence="11 12">
    <name type="scientific">Sitophilus oryzae</name>
    <name type="common">Rice weevil</name>
    <name type="synonym">Curculio oryzae</name>
    <dbReference type="NCBI Taxonomy" id="7048"/>
    <lineage>
        <taxon>Eukaryota</taxon>
        <taxon>Metazoa</taxon>
        <taxon>Ecdysozoa</taxon>
        <taxon>Arthropoda</taxon>
        <taxon>Hexapoda</taxon>
        <taxon>Insecta</taxon>
        <taxon>Pterygota</taxon>
        <taxon>Neoptera</taxon>
        <taxon>Endopterygota</taxon>
        <taxon>Coleoptera</taxon>
        <taxon>Polyphaga</taxon>
        <taxon>Cucujiformia</taxon>
        <taxon>Curculionidae</taxon>
        <taxon>Dryophthorinae</taxon>
        <taxon>Sitophilus</taxon>
    </lineage>
</organism>
<feature type="transmembrane region" description="Helical" evidence="9">
    <location>
        <begin position="464"/>
        <end position="488"/>
    </location>
</feature>
<dbReference type="GO" id="GO:0016887">
    <property type="term" value="F:ATP hydrolysis activity"/>
    <property type="evidence" value="ECO:0007669"/>
    <property type="project" value="InterPro"/>
</dbReference>
<keyword evidence="5" id="KW-0547">Nucleotide-binding</keyword>
<comment type="similarity">
    <text evidence="2">Belongs to the ABC transporter superfamily. ABCG family. Eye pigment precursor importer (TC 3.A.1.204) subfamily.</text>
</comment>
<dbReference type="FunFam" id="3.40.50.300:FF:001077">
    <property type="entry name" value="Uncharacterized protein, isoform A"/>
    <property type="match status" value="1"/>
</dbReference>
<evidence type="ECO:0000256" key="9">
    <source>
        <dbReference type="SAM" id="Phobius"/>
    </source>
</evidence>
<dbReference type="AlphaFoldDB" id="A0A6J2XDH1"/>
<evidence type="ECO:0000256" key="7">
    <source>
        <dbReference type="ARBA" id="ARBA00022989"/>
    </source>
</evidence>
<dbReference type="GO" id="GO:0005524">
    <property type="term" value="F:ATP binding"/>
    <property type="evidence" value="ECO:0007669"/>
    <property type="project" value="UniProtKB-KW"/>
</dbReference>
<dbReference type="OrthoDB" id="66620at2759"/>
<feature type="transmembrane region" description="Helical" evidence="9">
    <location>
        <begin position="500"/>
        <end position="525"/>
    </location>
</feature>
<dbReference type="GeneID" id="115877372"/>
<dbReference type="InterPro" id="IPR003439">
    <property type="entry name" value="ABC_transporter-like_ATP-bd"/>
</dbReference>
<dbReference type="InterPro" id="IPR017871">
    <property type="entry name" value="ABC_transporter-like_CS"/>
</dbReference>
<evidence type="ECO:0000256" key="5">
    <source>
        <dbReference type="ARBA" id="ARBA00022741"/>
    </source>
</evidence>
<dbReference type="SUPFAM" id="SSF52540">
    <property type="entry name" value="P-loop containing nucleoside triphosphate hydrolases"/>
    <property type="match status" value="1"/>
</dbReference>
<dbReference type="FunCoup" id="A0A6J2XDH1">
    <property type="interactions" value="96"/>
</dbReference>
<sequence length="641" mass="73341">MEKQLLNCYKKSRNLDIEFENVWLSVKWKNAYKKIIRGVSGKFKSGELTAIMGPSGAGKTSLLNILTGYQKSGIQGIIKCSNERGKKRKKASSDYRNYSCYILQDDHLLDYFTVYEIMYYTTKLKIGGLSREENDFLIDDILSTLGLIKQKRTPCGSLSGGQKKRLSIALELIDDPPIMFLDEPTTGLDSNSSRQCIEMLKSLAQKGRTIICTIHQPSAPLYMTFDHVYIMAQGKCIYQGLPQNTISFLASAGYICPQYHNPADFLMEVANGEYGDSVDILSLAKESCLCKVENVLQYDQNSNETWKRDSCHPSSFYTNYSTISASEGNFIKEQKDKEKDMSIEPAIITREILLEDPECCIRKKPSEWTRFLVLFQKQLIYFYRDWTVARIKLILHFLVGIFLGVTFQNSGYNASKFITNLSFFMVSVVYLSYTALMPAALRFPSELKILRKEHFNRWYKLRTYYASFLAADFPLQILFTLAYTIGSYTISSQPLEIRRFLMVFLIHSMATLVSAGIGTMFGTIVNPVNGTFLGAILTAVNICFGGFLCLFPQMNNVMYYLSNLSYMRFCMESILQAIYGFNRGKLICPEEEEYCMFTNPNEVLHEIGMDECSYWTDFGWLIVNLLVFRLLGYCALKYKVK</sequence>
<evidence type="ECO:0000259" key="10">
    <source>
        <dbReference type="PROSITE" id="PS50893"/>
    </source>
</evidence>
<comment type="subcellular location">
    <subcellularLocation>
        <location evidence="1">Membrane</location>
        <topology evidence="1">Multi-pass membrane protein</topology>
    </subcellularLocation>
</comment>
<keyword evidence="7 9" id="KW-1133">Transmembrane helix</keyword>
<accession>A0A6J2XDH1</accession>
<evidence type="ECO:0000256" key="8">
    <source>
        <dbReference type="ARBA" id="ARBA00023136"/>
    </source>
</evidence>
<dbReference type="PANTHER" id="PTHR48041">
    <property type="entry name" value="ABC TRANSPORTER G FAMILY MEMBER 28"/>
    <property type="match status" value="1"/>
</dbReference>
<evidence type="ECO:0000256" key="2">
    <source>
        <dbReference type="ARBA" id="ARBA00005814"/>
    </source>
</evidence>
<gene>
    <name evidence="12" type="primary">LOC115877372</name>
</gene>
<dbReference type="InterPro" id="IPR013525">
    <property type="entry name" value="ABC2_TM"/>
</dbReference>
<feature type="domain" description="ABC transporter" evidence="10">
    <location>
        <begin position="17"/>
        <end position="258"/>
    </location>
</feature>
<dbReference type="KEGG" id="soy:115877372"/>
<dbReference type="Proteomes" id="UP000504635">
    <property type="component" value="Unplaced"/>
</dbReference>